<comment type="caution">
    <text evidence="1">The sequence shown here is derived from an EMBL/GenBank/DDBJ whole genome shotgun (WGS) entry which is preliminary data.</text>
</comment>
<dbReference type="EMBL" id="RXYK01000002">
    <property type="protein sequence ID" value="RTY39485.1"/>
    <property type="molecule type" value="Genomic_DNA"/>
</dbReference>
<gene>
    <name evidence="1" type="ORF">EKD02_02075</name>
</gene>
<protein>
    <submittedName>
        <fullName evidence="1">DUF1997 domain-containing protein</fullName>
    </submittedName>
</protein>
<dbReference type="InterPro" id="IPR018971">
    <property type="entry name" value="DUF1997"/>
</dbReference>
<dbReference type="Pfam" id="PF09366">
    <property type="entry name" value="DUF1997"/>
    <property type="match status" value="1"/>
</dbReference>
<accession>A0A432AWQ9</accession>
<reference evidence="1 2" key="1">
    <citation type="submission" date="2018-12" db="EMBL/GenBank/DDBJ databases">
        <authorList>
            <person name="Lunina O.N."/>
            <person name="Grouzdev D.S."/>
            <person name="Gorlenko V.M."/>
            <person name="Savvichev A.S."/>
        </authorList>
    </citation>
    <scope>NUCLEOTIDE SEQUENCE [LARGE SCALE GENOMIC DNA]</scope>
    <source>
        <strain evidence="1 2">BrKhr-17</strain>
    </source>
</reference>
<evidence type="ECO:0000313" key="2">
    <source>
        <dbReference type="Proteomes" id="UP000279908"/>
    </source>
</evidence>
<name>A0A432AWQ9_CHLPH</name>
<dbReference type="AlphaFoldDB" id="A0A432AWQ9"/>
<organism evidence="1 2">
    <name type="scientific">Chlorobium phaeovibrioides</name>
    <dbReference type="NCBI Taxonomy" id="1094"/>
    <lineage>
        <taxon>Bacteria</taxon>
        <taxon>Pseudomonadati</taxon>
        <taxon>Chlorobiota</taxon>
        <taxon>Chlorobiia</taxon>
        <taxon>Chlorobiales</taxon>
        <taxon>Chlorobiaceae</taxon>
        <taxon>Chlorobium/Pelodictyon group</taxon>
        <taxon>Chlorobium</taxon>
    </lineage>
</organism>
<evidence type="ECO:0000313" key="1">
    <source>
        <dbReference type="EMBL" id="RTY39485.1"/>
    </source>
</evidence>
<proteinExistence type="predicted"/>
<dbReference type="Proteomes" id="UP000279908">
    <property type="component" value="Unassembled WGS sequence"/>
</dbReference>
<sequence length="199" mass="22381">MEVIGKSKRTIILETCLRDSTVYFSDHERIIRCNPYCTHVVFIPESDMYKWVFQVNDPRDNPITAVFFVRQLEDDGSLDSPHPGEAPGGLTGRCIRWVSAEAPDESHLPSEANAFVGRTDSRICLYHLSEGRTEVHFETDITLDFTLSFPLNMMPEGILKFMTETVMSQIMQQATESMLSQVQGDIQCSSARPELGGDG</sequence>